<dbReference type="Proteomes" id="UP000001514">
    <property type="component" value="Unassembled WGS sequence"/>
</dbReference>
<keyword evidence="8" id="KW-1185">Reference proteome</keyword>
<dbReference type="PROSITE" id="PS50082">
    <property type="entry name" value="WD_REPEATS_2"/>
    <property type="match status" value="1"/>
</dbReference>
<reference evidence="7 8" key="1">
    <citation type="journal article" date="2011" name="Science">
        <title>The Selaginella genome identifies genetic changes associated with the evolution of vascular plants.</title>
        <authorList>
            <person name="Banks J.A."/>
            <person name="Nishiyama T."/>
            <person name="Hasebe M."/>
            <person name="Bowman J.L."/>
            <person name="Gribskov M."/>
            <person name="dePamphilis C."/>
            <person name="Albert V.A."/>
            <person name="Aono N."/>
            <person name="Aoyama T."/>
            <person name="Ambrose B.A."/>
            <person name="Ashton N.W."/>
            <person name="Axtell M.J."/>
            <person name="Barker E."/>
            <person name="Barker M.S."/>
            <person name="Bennetzen J.L."/>
            <person name="Bonawitz N.D."/>
            <person name="Chapple C."/>
            <person name="Cheng C."/>
            <person name="Correa L.G."/>
            <person name="Dacre M."/>
            <person name="DeBarry J."/>
            <person name="Dreyer I."/>
            <person name="Elias M."/>
            <person name="Engstrom E.M."/>
            <person name="Estelle M."/>
            <person name="Feng L."/>
            <person name="Finet C."/>
            <person name="Floyd S.K."/>
            <person name="Frommer W.B."/>
            <person name="Fujita T."/>
            <person name="Gramzow L."/>
            <person name="Gutensohn M."/>
            <person name="Harholt J."/>
            <person name="Hattori M."/>
            <person name="Heyl A."/>
            <person name="Hirai T."/>
            <person name="Hiwatashi Y."/>
            <person name="Ishikawa M."/>
            <person name="Iwata M."/>
            <person name="Karol K.G."/>
            <person name="Koehler B."/>
            <person name="Kolukisaoglu U."/>
            <person name="Kubo M."/>
            <person name="Kurata T."/>
            <person name="Lalonde S."/>
            <person name="Li K."/>
            <person name="Li Y."/>
            <person name="Litt A."/>
            <person name="Lyons E."/>
            <person name="Manning G."/>
            <person name="Maruyama T."/>
            <person name="Michael T.P."/>
            <person name="Mikami K."/>
            <person name="Miyazaki S."/>
            <person name="Morinaga S."/>
            <person name="Murata T."/>
            <person name="Mueller-Roeber B."/>
            <person name="Nelson D.R."/>
            <person name="Obara M."/>
            <person name="Oguri Y."/>
            <person name="Olmstead R.G."/>
            <person name="Onodera N."/>
            <person name="Petersen B.L."/>
            <person name="Pils B."/>
            <person name="Prigge M."/>
            <person name="Rensing S.A."/>
            <person name="Riano-Pachon D.M."/>
            <person name="Roberts A.W."/>
            <person name="Sato Y."/>
            <person name="Scheller H.V."/>
            <person name="Schulz B."/>
            <person name="Schulz C."/>
            <person name="Shakirov E.V."/>
            <person name="Shibagaki N."/>
            <person name="Shinohara N."/>
            <person name="Shippen D.E."/>
            <person name="Soerensen I."/>
            <person name="Sotooka R."/>
            <person name="Sugimoto N."/>
            <person name="Sugita M."/>
            <person name="Sumikawa N."/>
            <person name="Tanurdzic M."/>
            <person name="Theissen G."/>
            <person name="Ulvskov P."/>
            <person name="Wakazuki S."/>
            <person name="Weng J.K."/>
            <person name="Willats W.W."/>
            <person name="Wipf D."/>
            <person name="Wolf P.G."/>
            <person name="Yang L."/>
            <person name="Zimmer A.D."/>
            <person name="Zhu Q."/>
            <person name="Mitros T."/>
            <person name="Hellsten U."/>
            <person name="Loque D."/>
            <person name="Otillar R."/>
            <person name="Salamov A."/>
            <person name="Schmutz J."/>
            <person name="Shapiro H."/>
            <person name="Lindquist E."/>
            <person name="Lucas S."/>
            <person name="Rokhsar D."/>
            <person name="Grigoriev I.V."/>
        </authorList>
    </citation>
    <scope>NUCLEOTIDE SEQUENCE [LARGE SCALE GENOMIC DNA]</scope>
</reference>
<dbReference type="PRINTS" id="PR01547">
    <property type="entry name" value="YEAST176DUF"/>
</dbReference>
<evidence type="ECO:0000313" key="7">
    <source>
        <dbReference type="EMBL" id="EFJ28980.1"/>
    </source>
</evidence>
<accession>D8RG53</accession>
<dbReference type="EMBL" id="GL377578">
    <property type="protein sequence ID" value="EFJ28980.1"/>
    <property type="molecule type" value="Genomic_DNA"/>
</dbReference>
<keyword evidence="2 4" id="KW-0853">WD repeat</keyword>
<feature type="compositionally biased region" description="Acidic residues" evidence="5">
    <location>
        <begin position="1"/>
        <end position="10"/>
    </location>
</feature>
<dbReference type="InterPro" id="IPR015943">
    <property type="entry name" value="WD40/YVTN_repeat-like_dom_sf"/>
</dbReference>
<dbReference type="Pfam" id="PF00400">
    <property type="entry name" value="WD40"/>
    <property type="match status" value="2"/>
</dbReference>
<proteinExistence type="inferred from homology"/>
<dbReference type="InterPro" id="IPR011989">
    <property type="entry name" value="ARM-like"/>
</dbReference>
<dbReference type="SMART" id="SM00320">
    <property type="entry name" value="WD40"/>
    <property type="match status" value="6"/>
</dbReference>
<dbReference type="SUPFAM" id="SSF50978">
    <property type="entry name" value="WD40 repeat-like"/>
    <property type="match status" value="1"/>
</dbReference>
<dbReference type="SUPFAM" id="SSF48371">
    <property type="entry name" value="ARM repeat"/>
    <property type="match status" value="1"/>
</dbReference>
<dbReference type="InterPro" id="IPR029347">
    <property type="entry name" value="Raptor_N"/>
</dbReference>
<dbReference type="eggNOG" id="KOG1517">
    <property type="taxonomic scope" value="Eukaryota"/>
</dbReference>
<dbReference type="GO" id="GO:0005737">
    <property type="term" value="C:cytoplasm"/>
    <property type="evidence" value="ECO:0000318"/>
    <property type="project" value="GO_Central"/>
</dbReference>
<dbReference type="GO" id="GO:0009267">
    <property type="term" value="P:cellular response to starvation"/>
    <property type="evidence" value="ECO:0000318"/>
    <property type="project" value="GO_Central"/>
</dbReference>
<dbReference type="GO" id="GO:0010506">
    <property type="term" value="P:regulation of autophagy"/>
    <property type="evidence" value="ECO:0000318"/>
    <property type="project" value="GO_Central"/>
</dbReference>
<dbReference type="GO" id="GO:0030307">
    <property type="term" value="P:positive regulation of cell growth"/>
    <property type="evidence" value="ECO:0000318"/>
    <property type="project" value="GO_Central"/>
</dbReference>
<dbReference type="PANTHER" id="PTHR12848:SF16">
    <property type="entry name" value="REGULATORY-ASSOCIATED PROTEIN OF MTOR"/>
    <property type="match status" value="1"/>
</dbReference>
<dbReference type="GO" id="GO:0071230">
    <property type="term" value="P:cellular response to amino acid stimulus"/>
    <property type="evidence" value="ECO:0000318"/>
    <property type="project" value="GO_Central"/>
</dbReference>
<keyword evidence="3" id="KW-0677">Repeat</keyword>
<feature type="region of interest" description="Disordered" evidence="5">
    <location>
        <begin position="1"/>
        <end position="28"/>
    </location>
</feature>
<dbReference type="OMA" id="TEVCTND"/>
<dbReference type="SMART" id="SM01302">
    <property type="entry name" value="Raptor_N"/>
    <property type="match status" value="1"/>
</dbReference>
<dbReference type="PANTHER" id="PTHR12848">
    <property type="entry name" value="REGULATORY-ASSOCIATED PROTEIN OF MTOR"/>
    <property type="match status" value="1"/>
</dbReference>
<dbReference type="KEGG" id="smo:SELMODRAFT_171199"/>
<protein>
    <recommendedName>
        <fullName evidence="6">Raptor N-terminal CASPase-like domain-containing protein</fullName>
    </recommendedName>
</protein>
<evidence type="ECO:0000256" key="3">
    <source>
        <dbReference type="ARBA" id="ARBA00022737"/>
    </source>
</evidence>
<evidence type="ECO:0000259" key="6">
    <source>
        <dbReference type="SMART" id="SM01302"/>
    </source>
</evidence>
<evidence type="ECO:0000256" key="2">
    <source>
        <dbReference type="ARBA" id="ARBA00022574"/>
    </source>
</evidence>
<feature type="region of interest" description="Disordered" evidence="5">
    <location>
        <begin position="867"/>
        <end position="889"/>
    </location>
</feature>
<sequence>MEIATPDDTEPGQNAGPSPPGEEDQHGDEACGVFAQHCTYLADLRHHSLQALISFGPPDTGLLSKWRMKDRMKTVSVALVVCLNIGVDPPDIIKVSPCARMECWIDPSSLAPQKALDTIGKNLQSQYALWQPRARYKLALDPTADEVKKLCSQCRKNAKSDRVLFHYNGHGVPKPTVNGELWFFNKSYTQYIPLSVYELESWLGVPSIYVLDCSGAGVVVNAFIERPDWALGSSSVSAKDCILLAACRATEMLPQSSGMPADVFTACLTTPIKMALRWFCSRSLLEFDPELIDKIPGSQNDRKTLLGELNWIFTAITDTIAWNVLPPDLFQRLFRQDLLVATLFRNFLLAERIMRSVNCSPACYPCLPLTHQHSMWFAWDMAAETCLSQLPSLVKDPNAEFQPSPFFTDQLTAFEVWLEHGSASKRPPEQLPIVLQAIVLLSQSHRFRALVLLGRFLDMGAWAVNLALSVGIFPYVLKLLLTTATELRQILLFIWAKILAHDKSCQVDLVKDGGHKYFIRFLDSPDVYAEQQAMAAFVLSVIIDGLPRGQIECFQSGLIDICLRHIVPARGEPLLMQWLCLCVGKIWDGFAKAQLLALHTNASSTLAQLLSEPQPEVRAAAAYALGTIIKAKSVNEEDSALDDDDEEARLRMEQDVMKTLLKVVNDGSPLVRAELAIALARLTVRHDQNLRFAAAAYLKPPSNPGIMALAGLNSNRTPTSSVNISGQFFFSGNARGTASAPASPEGFNFVENELINGLMRPRRLQMEESGVYVRCVAAAYSLVRDPCPWVAKLGHEVLRRIGVEAYVMQTGKTLKSGAKQATSAFPRSSSWFDSNIGSLTMPFRGASSSASPPSNLLSGSPMNMRRVPSLEFPSESDSGLGSSQVPASDDFKELPESVLYRWSCGHFARPLLETSHDEEETALIAREARERTALEGASKCRHSTVNVVTYQMATWDMNSEYGTKAVLLHPFLPLACTADDNETIRIWSHEDGSLLNDFHNHESHSKGFSRLCLINELDESLLLAASSDGSVRVWRDYLVKGEQQLATAWQAIQGHRPGARGINAVVEWQQSTGYLYASGDISSIMIWDVDAETLVLRLPSQPDTSVSAMAASLIHNGLFLAGCGNGSFMMFDVRKQDKQVFSQKAHFQRVAGIDFVQSGIDTTEVVSASQAGDIKIYDVRKLDLPVVSVEAHKGHLTSLAAHRYAPVLASGSSKQSIKVFSATSGDQLSMIRYHQSIFGKSIGPVSCLSFHPYSVLLAAGASTDSIVSIYAEDGAAASNSSTS</sequence>
<comment type="similarity">
    <text evidence="1">Belongs to the WD repeat RAPTOR family.</text>
</comment>
<feature type="domain" description="Raptor N-terminal CASPase-like" evidence="6">
    <location>
        <begin position="71"/>
        <end position="224"/>
    </location>
</feature>
<name>D8RG53_SELML</name>
<dbReference type="Pfam" id="PF02985">
    <property type="entry name" value="HEAT"/>
    <property type="match status" value="1"/>
</dbReference>
<dbReference type="Pfam" id="PF14538">
    <property type="entry name" value="Raptor_N"/>
    <property type="match status" value="1"/>
</dbReference>
<dbReference type="GO" id="GO:0031931">
    <property type="term" value="C:TORC1 complex"/>
    <property type="evidence" value="ECO:0000318"/>
    <property type="project" value="GO_Central"/>
</dbReference>
<feature type="compositionally biased region" description="Polar residues" evidence="5">
    <location>
        <begin position="875"/>
        <end position="886"/>
    </location>
</feature>
<dbReference type="InterPro" id="IPR001680">
    <property type="entry name" value="WD40_rpt"/>
</dbReference>
<evidence type="ECO:0000256" key="5">
    <source>
        <dbReference type="SAM" id="MobiDB-lite"/>
    </source>
</evidence>
<dbReference type="SMR" id="D8RG53"/>
<dbReference type="Gene3D" id="2.130.10.10">
    <property type="entry name" value="YVTN repeat-like/Quinoprotein amine dehydrogenase"/>
    <property type="match status" value="2"/>
</dbReference>
<feature type="repeat" description="WD" evidence="4">
    <location>
        <begin position="1018"/>
        <end position="1034"/>
    </location>
</feature>
<dbReference type="InterPro" id="IPR016024">
    <property type="entry name" value="ARM-type_fold"/>
</dbReference>
<dbReference type="InterPro" id="IPR004083">
    <property type="entry name" value="Raptor"/>
</dbReference>
<dbReference type="GO" id="GO:0030674">
    <property type="term" value="F:protein-macromolecule adaptor activity"/>
    <property type="evidence" value="ECO:0000318"/>
    <property type="project" value="GO_Central"/>
</dbReference>
<organism evidence="8">
    <name type="scientific">Selaginella moellendorffii</name>
    <name type="common">Spikemoss</name>
    <dbReference type="NCBI Taxonomy" id="88036"/>
    <lineage>
        <taxon>Eukaryota</taxon>
        <taxon>Viridiplantae</taxon>
        <taxon>Streptophyta</taxon>
        <taxon>Embryophyta</taxon>
        <taxon>Tracheophyta</taxon>
        <taxon>Lycopodiopsida</taxon>
        <taxon>Selaginellales</taxon>
        <taxon>Selaginellaceae</taxon>
        <taxon>Selaginella</taxon>
    </lineage>
</organism>
<evidence type="ECO:0000256" key="1">
    <source>
        <dbReference type="ARBA" id="ARBA00009257"/>
    </source>
</evidence>
<dbReference type="HOGENOM" id="CLU_001136_3_1_1"/>
<dbReference type="InterPro" id="IPR000357">
    <property type="entry name" value="HEAT"/>
</dbReference>
<evidence type="ECO:0000313" key="8">
    <source>
        <dbReference type="Proteomes" id="UP000001514"/>
    </source>
</evidence>
<dbReference type="Gramene" id="EFJ28980">
    <property type="protein sequence ID" value="EFJ28980"/>
    <property type="gene ID" value="SELMODRAFT_171199"/>
</dbReference>
<dbReference type="InterPro" id="IPR036322">
    <property type="entry name" value="WD40_repeat_dom_sf"/>
</dbReference>
<dbReference type="FunFam" id="1.25.10.10:FF:000145">
    <property type="entry name" value="Regulatory-associated protein of TOR 1"/>
    <property type="match status" value="1"/>
</dbReference>
<dbReference type="STRING" id="88036.D8RG53"/>
<evidence type="ECO:0000256" key="4">
    <source>
        <dbReference type="PROSITE-ProRule" id="PRU00221"/>
    </source>
</evidence>
<dbReference type="InParanoid" id="D8RG53"/>
<dbReference type="Gene3D" id="1.25.10.10">
    <property type="entry name" value="Leucine-rich Repeat Variant"/>
    <property type="match status" value="1"/>
</dbReference>
<dbReference type="GO" id="GO:0031929">
    <property type="term" value="P:TOR signaling"/>
    <property type="evidence" value="ECO:0000318"/>
    <property type="project" value="GO_Central"/>
</dbReference>
<gene>
    <name evidence="7" type="ORF">SELMODRAFT_171199</name>
</gene>